<dbReference type="AlphaFoldDB" id="C1MNA8"/>
<reference evidence="1 2" key="1">
    <citation type="journal article" date="2009" name="Science">
        <title>Green evolution and dynamic adaptations revealed by genomes of the marine picoeukaryotes Micromonas.</title>
        <authorList>
            <person name="Worden A.Z."/>
            <person name="Lee J.H."/>
            <person name="Mock T."/>
            <person name="Rouze P."/>
            <person name="Simmons M.P."/>
            <person name="Aerts A.L."/>
            <person name="Allen A.E."/>
            <person name="Cuvelier M.L."/>
            <person name="Derelle E."/>
            <person name="Everett M.V."/>
            <person name="Foulon E."/>
            <person name="Grimwood J."/>
            <person name="Gundlach H."/>
            <person name="Henrissat B."/>
            <person name="Napoli C."/>
            <person name="McDonald S.M."/>
            <person name="Parker M.S."/>
            <person name="Rombauts S."/>
            <person name="Salamov A."/>
            <person name="Von Dassow P."/>
            <person name="Badger J.H."/>
            <person name="Coutinho P.M."/>
            <person name="Demir E."/>
            <person name="Dubchak I."/>
            <person name="Gentemann C."/>
            <person name="Eikrem W."/>
            <person name="Gready J.E."/>
            <person name="John U."/>
            <person name="Lanier W."/>
            <person name="Lindquist E.A."/>
            <person name="Lucas S."/>
            <person name="Mayer K.F."/>
            <person name="Moreau H."/>
            <person name="Not F."/>
            <person name="Otillar R."/>
            <person name="Panaud O."/>
            <person name="Pangilinan J."/>
            <person name="Paulsen I."/>
            <person name="Piegu B."/>
            <person name="Poliakov A."/>
            <person name="Robbens S."/>
            <person name="Schmutz J."/>
            <person name="Toulza E."/>
            <person name="Wyss T."/>
            <person name="Zelensky A."/>
            <person name="Zhou K."/>
            <person name="Armbrust E.V."/>
            <person name="Bhattacharya D."/>
            <person name="Goodenough U.W."/>
            <person name="Van de Peer Y."/>
            <person name="Grigoriev I.V."/>
        </authorList>
    </citation>
    <scope>NUCLEOTIDE SEQUENCE [LARGE SCALE GENOMIC DNA]</scope>
    <source>
        <strain evidence="1 2">CCMP1545</strain>
    </source>
</reference>
<dbReference type="InterPro" id="IPR036412">
    <property type="entry name" value="HAD-like_sf"/>
</dbReference>
<dbReference type="GeneID" id="9682986"/>
<dbReference type="OMA" id="WEMPVLI"/>
<dbReference type="KEGG" id="mpp:MICPUCDRAFT_44144"/>
<dbReference type="EMBL" id="GG663737">
    <property type="protein sequence ID" value="EEH59192.1"/>
    <property type="molecule type" value="Genomic_DNA"/>
</dbReference>
<evidence type="ECO:0000313" key="1">
    <source>
        <dbReference type="EMBL" id="EEH59192.1"/>
    </source>
</evidence>
<proteinExistence type="predicted"/>
<accession>C1MNA8</accession>
<evidence type="ECO:0000313" key="2">
    <source>
        <dbReference type="Proteomes" id="UP000001876"/>
    </source>
</evidence>
<dbReference type="Proteomes" id="UP000001876">
    <property type="component" value="Unassembled WGS sequence"/>
</dbReference>
<protein>
    <submittedName>
        <fullName evidence="1">Predicted protein</fullName>
    </submittedName>
</protein>
<dbReference type="RefSeq" id="XP_003057547.1">
    <property type="nucleotide sequence ID" value="XM_003057501.1"/>
</dbReference>
<organism evidence="2">
    <name type="scientific">Micromonas pusilla (strain CCMP1545)</name>
    <name type="common">Picoplanktonic green alga</name>
    <dbReference type="NCBI Taxonomy" id="564608"/>
    <lineage>
        <taxon>Eukaryota</taxon>
        <taxon>Viridiplantae</taxon>
        <taxon>Chlorophyta</taxon>
        <taxon>Mamiellophyceae</taxon>
        <taxon>Mamiellales</taxon>
        <taxon>Mamiellaceae</taxon>
        <taxon>Micromonas</taxon>
    </lineage>
</organism>
<dbReference type="eggNOG" id="ENOG502QWNX">
    <property type="taxonomic scope" value="Eukaryota"/>
</dbReference>
<gene>
    <name evidence="1" type="ORF">MICPUCDRAFT_44144</name>
</gene>
<dbReference type="SUPFAM" id="SSF56784">
    <property type="entry name" value="HAD-like"/>
    <property type="match status" value="1"/>
</dbReference>
<sequence>MATASASTGAPTVYALDFDGVVCDSEPESSISGWTHARALWPEIFVDDSEATTRRVLDGLKRTRPVVETGFENTLLARCVYEEIPGYSVDEILASWGALMPPLMERWNLDRASMVSGYGAIRDDWMEADLAGWLAPNLIYPGIGEACNVAEASSACDVFIVTTKQARFAAAIMEEKARSANLVVPETRLFSQCVSGIPKTAVLRELGDAAAEGARKVFVEDKMSTLEKVCATEGLEDWELFLVDWGYNTPEERARAEANPRITVWGLEDFVRDLEAAAAAKA</sequence>
<dbReference type="OrthoDB" id="417952at2759"/>
<keyword evidence="2" id="KW-1185">Reference proteome</keyword>
<name>C1MNA8_MICPC</name>